<feature type="compositionally biased region" description="Pro residues" evidence="1">
    <location>
        <begin position="56"/>
        <end position="66"/>
    </location>
</feature>
<name>A0A368QKR2_SETIT</name>
<gene>
    <name evidence="2" type="ORF">SETIT_3G253900v2</name>
</gene>
<sequence>MPHGYRNSGSIHGPPRPSWPATHWHVAQELHRVEVVGPAWITSNSSSLLVEQRSTRPPPPPSPFPPGFNGSDARSVEGPPQRRAAQGRPPRPLRGRQHERGVALVCRSGVRGARAGPGRGPLPLRAGFSFRRVDGPSGTIHRFRVLKRRARGALPRLVRRPLARVASRRPIRRRRPRAVPEPPHRGALLHTVLRDNRGTGIARALRTLHAEQIISTCIVCSRVSLQLNIRSAPRTTVVLVGSSASKSS</sequence>
<evidence type="ECO:0000256" key="1">
    <source>
        <dbReference type="SAM" id="MobiDB-lite"/>
    </source>
</evidence>
<reference evidence="2" key="2">
    <citation type="submission" date="2015-07" db="EMBL/GenBank/DDBJ databases">
        <authorList>
            <person name="Noorani M."/>
        </authorList>
    </citation>
    <scope>NUCLEOTIDE SEQUENCE</scope>
    <source>
        <strain evidence="2">Yugu1</strain>
    </source>
</reference>
<accession>A0A368QKR2</accession>
<proteinExistence type="predicted"/>
<protein>
    <submittedName>
        <fullName evidence="2">Uncharacterized protein</fullName>
    </submittedName>
</protein>
<reference evidence="2" key="1">
    <citation type="journal article" date="2012" name="Nat. Biotechnol.">
        <title>Reference genome sequence of the model plant Setaria.</title>
        <authorList>
            <person name="Bennetzen J.L."/>
            <person name="Schmutz J."/>
            <person name="Wang H."/>
            <person name="Percifield R."/>
            <person name="Hawkins J."/>
            <person name="Pontaroli A.C."/>
            <person name="Estep M."/>
            <person name="Feng L."/>
            <person name="Vaughn J.N."/>
            <person name="Grimwood J."/>
            <person name="Jenkins J."/>
            <person name="Barry K."/>
            <person name="Lindquist E."/>
            <person name="Hellsten U."/>
            <person name="Deshpande S."/>
            <person name="Wang X."/>
            <person name="Wu X."/>
            <person name="Mitros T."/>
            <person name="Triplett J."/>
            <person name="Yang X."/>
            <person name="Ye C.Y."/>
            <person name="Mauro-Herrera M."/>
            <person name="Wang L."/>
            <person name="Li P."/>
            <person name="Sharma M."/>
            <person name="Sharma R."/>
            <person name="Ronald P.C."/>
            <person name="Panaud O."/>
            <person name="Kellogg E.A."/>
            <person name="Brutnell T.P."/>
            <person name="Doust A.N."/>
            <person name="Tuskan G.A."/>
            <person name="Rokhsar D."/>
            <person name="Devos K.M."/>
        </authorList>
    </citation>
    <scope>NUCLEOTIDE SEQUENCE [LARGE SCALE GENOMIC DNA]</scope>
    <source>
        <strain evidence="2">Yugu1</strain>
    </source>
</reference>
<feature type="region of interest" description="Disordered" evidence="1">
    <location>
        <begin position="49"/>
        <end position="102"/>
    </location>
</feature>
<feature type="compositionally biased region" description="Low complexity" evidence="1">
    <location>
        <begin position="78"/>
        <end position="88"/>
    </location>
</feature>
<dbReference type="AlphaFoldDB" id="A0A368QKR2"/>
<organism evidence="2">
    <name type="scientific">Setaria italica</name>
    <name type="common">Foxtail millet</name>
    <name type="synonym">Panicum italicum</name>
    <dbReference type="NCBI Taxonomy" id="4555"/>
    <lineage>
        <taxon>Eukaryota</taxon>
        <taxon>Viridiplantae</taxon>
        <taxon>Streptophyta</taxon>
        <taxon>Embryophyta</taxon>
        <taxon>Tracheophyta</taxon>
        <taxon>Spermatophyta</taxon>
        <taxon>Magnoliopsida</taxon>
        <taxon>Liliopsida</taxon>
        <taxon>Poales</taxon>
        <taxon>Poaceae</taxon>
        <taxon>PACMAD clade</taxon>
        <taxon>Panicoideae</taxon>
        <taxon>Panicodae</taxon>
        <taxon>Paniceae</taxon>
        <taxon>Cenchrinae</taxon>
        <taxon>Setaria</taxon>
    </lineage>
</organism>
<evidence type="ECO:0000313" key="2">
    <source>
        <dbReference type="EMBL" id="RCV17860.1"/>
    </source>
</evidence>
<dbReference type="EMBL" id="CM003530">
    <property type="protein sequence ID" value="RCV17860.1"/>
    <property type="molecule type" value="Genomic_DNA"/>
</dbReference>